<dbReference type="FunFam" id="3.90.190.10:FF:000157">
    <property type="entry name" value="Protein-tyrosine phosphatase"/>
    <property type="match status" value="1"/>
</dbReference>
<dbReference type="GO" id="GO:0004722">
    <property type="term" value="F:protein serine/threonine phosphatase activity"/>
    <property type="evidence" value="ECO:0007669"/>
    <property type="project" value="UniProtKB-EC"/>
</dbReference>
<evidence type="ECO:0000256" key="1">
    <source>
        <dbReference type="ARBA" id="ARBA00022801"/>
    </source>
</evidence>
<dbReference type="InterPro" id="IPR057023">
    <property type="entry name" value="PTP-SAK"/>
</dbReference>
<dbReference type="EMBL" id="LR882967">
    <property type="protein sequence ID" value="CAD5983950.1"/>
    <property type="molecule type" value="Genomic_DNA"/>
</dbReference>
<keyword evidence="4" id="KW-1185">Reference proteome</keyword>
<dbReference type="InterPro" id="IPR000387">
    <property type="entry name" value="Tyr_Pase_dom"/>
</dbReference>
<dbReference type="Pfam" id="PF22784">
    <property type="entry name" value="PTP-SAK"/>
    <property type="match status" value="1"/>
</dbReference>
<dbReference type="Gene3D" id="3.90.190.10">
    <property type="entry name" value="Protein tyrosine phosphatase superfamily"/>
    <property type="match status" value="1"/>
</dbReference>
<dbReference type="InterPro" id="IPR016130">
    <property type="entry name" value="Tyr_Pase_AS"/>
</dbReference>
<dbReference type="Proteomes" id="UP001153719">
    <property type="component" value="Chromosome"/>
</dbReference>
<name>A0A9W4GAT4_9CYAN</name>
<feature type="domain" description="Tyrosine specific protein phosphatases" evidence="2">
    <location>
        <begin position="108"/>
        <end position="175"/>
    </location>
</feature>
<dbReference type="SUPFAM" id="SSF52799">
    <property type="entry name" value="(Phosphotyrosine protein) phosphatases II"/>
    <property type="match status" value="1"/>
</dbReference>
<dbReference type="InterPro" id="IPR029021">
    <property type="entry name" value="Prot-tyrosine_phosphatase-like"/>
</dbReference>
<proteinExistence type="predicted"/>
<keyword evidence="1 3" id="KW-0378">Hydrolase</keyword>
<dbReference type="AlphaFoldDB" id="A0A9W4GAT4"/>
<evidence type="ECO:0000313" key="3">
    <source>
        <dbReference type="EMBL" id="CAD5983950.1"/>
    </source>
</evidence>
<evidence type="ECO:0000259" key="2">
    <source>
        <dbReference type="PROSITE" id="PS50056"/>
    </source>
</evidence>
<dbReference type="KEGG" id="ppsu:NO713_05234"/>
<protein>
    <submittedName>
        <fullName evidence="3">Dual specificity protein phosphatase 23</fullName>
        <ecNumber evidence="3">3.1.3.16</ecNumber>
    </submittedName>
</protein>
<reference evidence="3" key="1">
    <citation type="submission" date="2020-09" db="EMBL/GenBank/DDBJ databases">
        <authorList>
            <person name="Blom J."/>
        </authorList>
    </citation>
    <scope>NUCLEOTIDE SEQUENCE</scope>
    <source>
        <strain evidence="3">No.713</strain>
    </source>
</reference>
<dbReference type="PROSITE" id="PS00383">
    <property type="entry name" value="TYR_PHOSPHATASE_1"/>
    <property type="match status" value="1"/>
</dbReference>
<gene>
    <name evidence="3" type="primary">DUSP23</name>
    <name evidence="3" type="ORF">NO713_05234</name>
</gene>
<organism evidence="3 4">
    <name type="scientific">Planktothrix pseudagardhii</name>
    <dbReference type="NCBI Taxonomy" id="132604"/>
    <lineage>
        <taxon>Bacteria</taxon>
        <taxon>Bacillati</taxon>
        <taxon>Cyanobacteriota</taxon>
        <taxon>Cyanophyceae</taxon>
        <taxon>Oscillatoriophycideae</taxon>
        <taxon>Oscillatoriales</taxon>
        <taxon>Microcoleaceae</taxon>
        <taxon>Planktothrix</taxon>
    </lineage>
</organism>
<dbReference type="PANTHER" id="PTHR23339">
    <property type="entry name" value="TYROSINE SPECIFIC PROTEIN PHOSPHATASE AND DUAL SPECIFICITY PROTEIN PHOSPHATASE"/>
    <property type="match status" value="1"/>
</dbReference>
<dbReference type="InterPro" id="IPR050561">
    <property type="entry name" value="PTP"/>
</dbReference>
<dbReference type="RefSeq" id="WP_254174991.1">
    <property type="nucleotide sequence ID" value="NZ_LR882967.1"/>
</dbReference>
<accession>A0A9W4GAT4</accession>
<evidence type="ECO:0000313" key="4">
    <source>
        <dbReference type="Proteomes" id="UP001153719"/>
    </source>
</evidence>
<dbReference type="EC" id="3.1.3.16" evidence="3"/>
<dbReference type="CDD" id="cd14505">
    <property type="entry name" value="CDKN3-like"/>
    <property type="match status" value="1"/>
</dbReference>
<dbReference type="PROSITE" id="PS50056">
    <property type="entry name" value="TYR_PHOSPHATASE_2"/>
    <property type="match status" value="1"/>
</dbReference>
<sequence>MNYARTSNNFPINVDFLPPDVIPFTGKIGMTYAPGKSHQGMHVLWDRSLYHDLDRLRYFYHTDVLVSLIEPHEFHKVQIPTLFPEAEARGMETIWFPIPDLKVPTSMEGVINLIPQILNRAKAGKTVVVHCMGGFGRTGTIMSCCLVTLGYTPENAIAIVRHTREYCVETSEQEEYVSLFSQAWNQLSVETCHGASVPVISYQ</sequence>